<keyword evidence="9 15" id="KW-1133">Transmembrane helix</keyword>
<evidence type="ECO:0000256" key="3">
    <source>
        <dbReference type="ARBA" id="ARBA00022679"/>
    </source>
</evidence>
<comment type="catalytic activity">
    <reaction evidence="13">
        <text>L-seryl-[protein] + ATP = O-phospho-L-seryl-[protein] + ADP + H(+)</text>
        <dbReference type="Rhea" id="RHEA:17989"/>
        <dbReference type="Rhea" id="RHEA-COMP:9863"/>
        <dbReference type="Rhea" id="RHEA-COMP:11604"/>
        <dbReference type="ChEBI" id="CHEBI:15378"/>
        <dbReference type="ChEBI" id="CHEBI:29999"/>
        <dbReference type="ChEBI" id="CHEBI:30616"/>
        <dbReference type="ChEBI" id="CHEBI:83421"/>
        <dbReference type="ChEBI" id="CHEBI:456216"/>
    </reaction>
</comment>
<keyword evidence="6" id="KW-0547">Nucleotide-binding</keyword>
<name>A0A9Q1GSU1_9CARY</name>
<feature type="chain" id="PRO_5040450051" description="Protein kinase domain-containing protein" evidence="16">
    <location>
        <begin position="19"/>
        <end position="627"/>
    </location>
</feature>
<protein>
    <recommendedName>
        <fullName evidence="17">Protein kinase domain-containing protein</fullName>
    </recommendedName>
</protein>
<evidence type="ECO:0000256" key="12">
    <source>
        <dbReference type="ARBA" id="ARBA00023180"/>
    </source>
</evidence>
<keyword evidence="2" id="KW-0723">Serine/threonine-protein kinase</keyword>
<evidence type="ECO:0000256" key="2">
    <source>
        <dbReference type="ARBA" id="ARBA00022527"/>
    </source>
</evidence>
<dbReference type="Gene3D" id="1.10.510.10">
    <property type="entry name" value="Transferase(Phosphotransferase) domain 1"/>
    <property type="match status" value="1"/>
</dbReference>
<reference evidence="18" key="1">
    <citation type="submission" date="2022-04" db="EMBL/GenBank/DDBJ databases">
        <title>Carnegiea gigantea Genome sequencing and assembly v2.</title>
        <authorList>
            <person name="Copetti D."/>
            <person name="Sanderson M.J."/>
            <person name="Burquez A."/>
            <person name="Wojciechowski M.F."/>
        </authorList>
    </citation>
    <scope>NUCLEOTIDE SEQUENCE</scope>
    <source>
        <strain evidence="18">SGP5-SGP5p</strain>
        <tissue evidence="18">Aerial part</tissue>
    </source>
</reference>
<dbReference type="PROSITE" id="PS50011">
    <property type="entry name" value="PROTEIN_KINASE_DOM"/>
    <property type="match status" value="1"/>
</dbReference>
<dbReference type="GO" id="GO:0005886">
    <property type="term" value="C:plasma membrane"/>
    <property type="evidence" value="ECO:0007669"/>
    <property type="project" value="TreeGrafter"/>
</dbReference>
<evidence type="ECO:0000256" key="9">
    <source>
        <dbReference type="ARBA" id="ARBA00022989"/>
    </source>
</evidence>
<dbReference type="EMBL" id="JAKOGI010001670">
    <property type="protein sequence ID" value="KAJ8424485.1"/>
    <property type="molecule type" value="Genomic_DNA"/>
</dbReference>
<evidence type="ECO:0000256" key="8">
    <source>
        <dbReference type="ARBA" id="ARBA00022840"/>
    </source>
</evidence>
<dbReference type="SUPFAM" id="SSF56112">
    <property type="entry name" value="Protein kinase-like (PK-like)"/>
    <property type="match status" value="1"/>
</dbReference>
<feature type="transmembrane region" description="Helical" evidence="15">
    <location>
        <begin position="227"/>
        <end position="251"/>
    </location>
</feature>
<dbReference type="Proteomes" id="UP001153076">
    <property type="component" value="Unassembled WGS sequence"/>
</dbReference>
<gene>
    <name evidence="18" type="ORF">Cgig2_030693</name>
</gene>
<dbReference type="Gene3D" id="3.30.200.20">
    <property type="entry name" value="Phosphorylase Kinase, domain 1"/>
    <property type="match status" value="1"/>
</dbReference>
<dbReference type="InterPro" id="IPR045274">
    <property type="entry name" value="WAK-like"/>
</dbReference>
<comment type="caution">
    <text evidence="18">The sequence shown here is derived from an EMBL/GenBank/DDBJ whole genome shotgun (WGS) entry which is preliminary data.</text>
</comment>
<evidence type="ECO:0000313" key="19">
    <source>
        <dbReference type="Proteomes" id="UP001153076"/>
    </source>
</evidence>
<keyword evidence="19" id="KW-1185">Reference proteome</keyword>
<evidence type="ECO:0000256" key="16">
    <source>
        <dbReference type="SAM" id="SignalP"/>
    </source>
</evidence>
<dbReference type="InterPro" id="IPR025287">
    <property type="entry name" value="WAK_GUB"/>
</dbReference>
<dbReference type="SMART" id="SM00220">
    <property type="entry name" value="S_TKc"/>
    <property type="match status" value="1"/>
</dbReference>
<dbReference type="GO" id="GO:0030247">
    <property type="term" value="F:polysaccharide binding"/>
    <property type="evidence" value="ECO:0007669"/>
    <property type="project" value="InterPro"/>
</dbReference>
<dbReference type="AlphaFoldDB" id="A0A9Q1GSU1"/>
<evidence type="ECO:0000256" key="1">
    <source>
        <dbReference type="ARBA" id="ARBA00004479"/>
    </source>
</evidence>
<dbReference type="Pfam" id="PF00069">
    <property type="entry name" value="Pkinase"/>
    <property type="match status" value="1"/>
</dbReference>
<organism evidence="18 19">
    <name type="scientific">Carnegiea gigantea</name>
    <dbReference type="NCBI Taxonomy" id="171969"/>
    <lineage>
        <taxon>Eukaryota</taxon>
        <taxon>Viridiplantae</taxon>
        <taxon>Streptophyta</taxon>
        <taxon>Embryophyta</taxon>
        <taxon>Tracheophyta</taxon>
        <taxon>Spermatophyta</taxon>
        <taxon>Magnoliopsida</taxon>
        <taxon>eudicotyledons</taxon>
        <taxon>Gunneridae</taxon>
        <taxon>Pentapetalae</taxon>
        <taxon>Caryophyllales</taxon>
        <taxon>Cactineae</taxon>
        <taxon>Cactaceae</taxon>
        <taxon>Cactoideae</taxon>
        <taxon>Echinocereeae</taxon>
        <taxon>Carnegiea</taxon>
    </lineage>
</organism>
<dbReference type="Pfam" id="PF13947">
    <property type="entry name" value="GUB_WAK_bind"/>
    <property type="match status" value="1"/>
</dbReference>
<keyword evidence="12" id="KW-0325">Glycoprotein</keyword>
<dbReference type="PANTHER" id="PTHR27005">
    <property type="entry name" value="WALL-ASSOCIATED RECEPTOR KINASE-LIKE 21"/>
    <property type="match status" value="1"/>
</dbReference>
<dbReference type="GO" id="GO:0007166">
    <property type="term" value="P:cell surface receptor signaling pathway"/>
    <property type="evidence" value="ECO:0007669"/>
    <property type="project" value="InterPro"/>
</dbReference>
<evidence type="ECO:0000256" key="13">
    <source>
        <dbReference type="ARBA" id="ARBA00047558"/>
    </source>
</evidence>
<evidence type="ECO:0000313" key="18">
    <source>
        <dbReference type="EMBL" id="KAJ8424485.1"/>
    </source>
</evidence>
<evidence type="ECO:0000256" key="15">
    <source>
        <dbReference type="SAM" id="Phobius"/>
    </source>
</evidence>
<keyword evidence="3" id="KW-0808">Transferase</keyword>
<feature type="signal peptide" evidence="16">
    <location>
        <begin position="1"/>
        <end position="18"/>
    </location>
</feature>
<dbReference type="InterPro" id="IPR011009">
    <property type="entry name" value="Kinase-like_dom_sf"/>
</dbReference>
<keyword evidence="11" id="KW-1015">Disulfide bond</keyword>
<comment type="subcellular location">
    <subcellularLocation>
        <location evidence="1">Membrane</location>
        <topology evidence="1">Single-pass type I membrane protein</topology>
    </subcellularLocation>
</comment>
<evidence type="ECO:0000256" key="6">
    <source>
        <dbReference type="ARBA" id="ARBA00022741"/>
    </source>
</evidence>
<keyword evidence="10 15" id="KW-0472">Membrane</keyword>
<dbReference type="OrthoDB" id="4062651at2759"/>
<comment type="catalytic activity">
    <reaction evidence="14">
        <text>L-threonyl-[protein] + ATP = O-phospho-L-threonyl-[protein] + ADP + H(+)</text>
        <dbReference type="Rhea" id="RHEA:46608"/>
        <dbReference type="Rhea" id="RHEA-COMP:11060"/>
        <dbReference type="Rhea" id="RHEA-COMP:11605"/>
        <dbReference type="ChEBI" id="CHEBI:15378"/>
        <dbReference type="ChEBI" id="CHEBI:30013"/>
        <dbReference type="ChEBI" id="CHEBI:30616"/>
        <dbReference type="ChEBI" id="CHEBI:61977"/>
        <dbReference type="ChEBI" id="CHEBI:456216"/>
    </reaction>
</comment>
<keyword evidence="5 16" id="KW-0732">Signal</keyword>
<dbReference type="GO" id="GO:0005524">
    <property type="term" value="F:ATP binding"/>
    <property type="evidence" value="ECO:0007669"/>
    <property type="project" value="UniProtKB-KW"/>
</dbReference>
<evidence type="ECO:0000256" key="11">
    <source>
        <dbReference type="ARBA" id="ARBA00023157"/>
    </source>
</evidence>
<evidence type="ECO:0000256" key="4">
    <source>
        <dbReference type="ARBA" id="ARBA00022692"/>
    </source>
</evidence>
<evidence type="ECO:0000256" key="5">
    <source>
        <dbReference type="ARBA" id="ARBA00022729"/>
    </source>
</evidence>
<accession>A0A9Q1GSU1</accession>
<keyword evidence="4 15" id="KW-0812">Transmembrane</keyword>
<evidence type="ECO:0000256" key="7">
    <source>
        <dbReference type="ARBA" id="ARBA00022777"/>
    </source>
</evidence>
<keyword evidence="7" id="KW-0418">Kinase</keyword>
<evidence type="ECO:0000256" key="14">
    <source>
        <dbReference type="ARBA" id="ARBA00047951"/>
    </source>
</evidence>
<proteinExistence type="predicted"/>
<sequence>MLPLIAIILWLSAKEASAGGPPMAKPGCPDKCGNVTVSFPFGIGSNCYYNDWYSITCNDSTPVLAKFDLEVLGITLGEGQFSYGYQLHCGKHHMTSTNLGGSPYSYSDIYNVFVPVLCPATSLSNGQDKIVAQCAPTCDFNSRYMSSFTSEEICETHPPLSLSVYDVNIARSNGTCSYIFMVDIDDMDMSYVSQSQRSVLHIKWDFVHGDDYTQVTCFRSTRSKAHLLPVILGLSVGFGSLFSAVVCYWLWRFLRKRKQSTQRAKHFKRNGGILLQQQMSSNDGVVEKTKLFTIKELEAATDHFNQNRILGRGGQGTVYKGMLIDGRIIAVKKSKNVDESQLEPFINQVVILSQINHRNVVKLLGCCLETEVPLLVYEFIPNGTLARHIHNPSEELHISWKMRLQIAAESAGAIAYLHSSSSTPIYQRDIKSSNILLDDKYRAKVSDFGTSRTITIDQTHLTTQVQGTFGYLDPEYFQTNQFTEKSDVYSFGVVLGELLTSKKRISPDKSKKWRSLTTEFLYMIQNSWLSEILDPQVLKEGKQEEIMAMANLAKDCLNLNGKQRPTMKAVAMVLEGLITQSGTSSIQQASPDWNNVAPDVSEVDVEGPFSSSTFSSACDGNSCIVNV</sequence>
<evidence type="ECO:0000256" key="10">
    <source>
        <dbReference type="ARBA" id="ARBA00023136"/>
    </source>
</evidence>
<dbReference type="FunFam" id="3.30.200.20:FF:000043">
    <property type="entry name" value="Wall-associated receptor kinase 2"/>
    <property type="match status" value="1"/>
</dbReference>
<dbReference type="PANTHER" id="PTHR27005:SF521">
    <property type="entry name" value="WALL-ASSOCIATED RECEPTOR KINASE-LIKE 6"/>
    <property type="match status" value="1"/>
</dbReference>
<dbReference type="FunFam" id="1.10.510.10:FF:000084">
    <property type="entry name" value="Wall-associated receptor kinase 2"/>
    <property type="match status" value="1"/>
</dbReference>
<dbReference type="GO" id="GO:0004674">
    <property type="term" value="F:protein serine/threonine kinase activity"/>
    <property type="evidence" value="ECO:0007669"/>
    <property type="project" value="UniProtKB-KW"/>
</dbReference>
<feature type="domain" description="Protein kinase" evidence="17">
    <location>
        <begin position="304"/>
        <end position="578"/>
    </location>
</feature>
<dbReference type="InterPro" id="IPR000719">
    <property type="entry name" value="Prot_kinase_dom"/>
</dbReference>
<keyword evidence="8" id="KW-0067">ATP-binding</keyword>
<evidence type="ECO:0000259" key="17">
    <source>
        <dbReference type="PROSITE" id="PS50011"/>
    </source>
</evidence>